<evidence type="ECO:0000313" key="1">
    <source>
        <dbReference type="EMBL" id="KKK90922.1"/>
    </source>
</evidence>
<dbReference type="EMBL" id="LAZR01048884">
    <property type="protein sequence ID" value="KKK90922.1"/>
    <property type="molecule type" value="Genomic_DNA"/>
</dbReference>
<comment type="caution">
    <text evidence="1">The sequence shown here is derived from an EMBL/GenBank/DDBJ whole genome shotgun (WGS) entry which is preliminary data.</text>
</comment>
<dbReference type="AlphaFoldDB" id="A0A0F8ZAV2"/>
<gene>
    <name evidence="1" type="ORF">LCGC14_2718160</name>
</gene>
<reference evidence="1" key="1">
    <citation type="journal article" date="2015" name="Nature">
        <title>Complex archaea that bridge the gap between prokaryotes and eukaryotes.</title>
        <authorList>
            <person name="Spang A."/>
            <person name="Saw J.H."/>
            <person name="Jorgensen S.L."/>
            <person name="Zaremba-Niedzwiedzka K."/>
            <person name="Martijn J."/>
            <person name="Lind A.E."/>
            <person name="van Eijk R."/>
            <person name="Schleper C."/>
            <person name="Guy L."/>
            <person name="Ettema T.J."/>
        </authorList>
    </citation>
    <scope>NUCLEOTIDE SEQUENCE</scope>
</reference>
<sequence>MPVLLSPYAIYQHNTTGAKLVKAALRKLGVIESGQELNGNELADA</sequence>
<name>A0A0F8ZAV2_9ZZZZ</name>
<proteinExistence type="predicted"/>
<protein>
    <submittedName>
        <fullName evidence="1">Uncharacterized protein</fullName>
    </submittedName>
</protein>
<organism evidence="1">
    <name type="scientific">marine sediment metagenome</name>
    <dbReference type="NCBI Taxonomy" id="412755"/>
    <lineage>
        <taxon>unclassified sequences</taxon>
        <taxon>metagenomes</taxon>
        <taxon>ecological metagenomes</taxon>
    </lineage>
</organism>
<feature type="non-terminal residue" evidence="1">
    <location>
        <position position="45"/>
    </location>
</feature>
<accession>A0A0F8ZAV2</accession>